<comment type="cofactor">
    <cofactor evidence="8">
        <name>Mg(2+)</name>
        <dbReference type="ChEBI" id="CHEBI:18420"/>
    </cofactor>
    <text evidence="8">Binds 2 Mg(2+) per subunit.</text>
</comment>
<dbReference type="InterPro" id="IPR043502">
    <property type="entry name" value="DNA/RNA_pol_sf"/>
</dbReference>
<organism evidence="9 10">
    <name type="scientific">ssRNA phage SRR7976300_1</name>
    <dbReference type="NCBI Taxonomy" id="2786650"/>
    <lineage>
        <taxon>Viruses</taxon>
        <taxon>Riboviria</taxon>
        <taxon>Orthornavirae</taxon>
        <taxon>Lenarviricota</taxon>
        <taxon>Leviviricetes</taxon>
        <taxon>Timlovirales</taxon>
        <taxon>Blumeviridae</taxon>
        <taxon>Dahmuivirus</taxon>
        <taxon>Dahmuivirus pelovivens</taxon>
    </lineage>
</organism>
<evidence type="ECO:0000256" key="6">
    <source>
        <dbReference type="ARBA" id="ARBA00030248"/>
    </source>
</evidence>
<evidence type="ECO:0000256" key="7">
    <source>
        <dbReference type="ARBA" id="ARBA00048744"/>
    </source>
</evidence>
<name>A0A8S5L0Y0_9VIRU</name>
<evidence type="ECO:0000256" key="1">
    <source>
        <dbReference type="ARBA" id="ARBA00012494"/>
    </source>
</evidence>
<dbReference type="RefSeq" id="YP_010770149.1">
    <property type="nucleotide sequence ID" value="NC_074178.1"/>
</dbReference>
<keyword evidence="4" id="KW-0548">Nucleotidyltransferase</keyword>
<comment type="catalytic activity">
    <reaction evidence="7">
        <text>RNA(n) + a ribonucleoside 5'-triphosphate = RNA(n+1) + diphosphate</text>
        <dbReference type="Rhea" id="RHEA:21248"/>
        <dbReference type="Rhea" id="RHEA-COMP:14527"/>
        <dbReference type="Rhea" id="RHEA-COMP:17342"/>
        <dbReference type="ChEBI" id="CHEBI:33019"/>
        <dbReference type="ChEBI" id="CHEBI:61557"/>
        <dbReference type="ChEBI" id="CHEBI:140395"/>
        <dbReference type="EC" id="2.7.7.48"/>
    </reaction>
</comment>
<proteinExistence type="predicted"/>
<protein>
    <recommendedName>
        <fullName evidence="1">RNA-directed RNA polymerase</fullName>
        <ecNumber evidence="1">2.7.7.48</ecNumber>
    </recommendedName>
    <alternativeName>
        <fullName evidence="6">RNA replicase beta chain</fullName>
    </alternativeName>
</protein>
<evidence type="ECO:0000256" key="8">
    <source>
        <dbReference type="PIRSR" id="PIRSR605093-1"/>
    </source>
</evidence>
<keyword evidence="5" id="KW-0693">Viral RNA replication</keyword>
<evidence type="ECO:0000313" key="10">
    <source>
        <dbReference type="Proteomes" id="UP000677989"/>
    </source>
</evidence>
<feature type="binding site" evidence="8">
    <location>
        <position position="405"/>
    </location>
    <ligand>
        <name>Mg(2+)</name>
        <dbReference type="ChEBI" id="CHEBI:18420"/>
        <label>2</label>
    </ligand>
</feature>
<keyword evidence="3" id="KW-0808">Transferase</keyword>
<accession>A0A8S5L0Y0</accession>
<dbReference type="InterPro" id="IPR005093">
    <property type="entry name" value="RNArep_beta"/>
</dbReference>
<dbReference type="EC" id="2.7.7.48" evidence="1"/>
<gene>
    <name evidence="9" type="primary">SRR7976300_1_3</name>
</gene>
<keyword evidence="2 9" id="KW-0696">RNA-directed RNA polymerase</keyword>
<dbReference type="GO" id="GO:0003968">
    <property type="term" value="F:RNA-directed RNA polymerase activity"/>
    <property type="evidence" value="ECO:0007669"/>
    <property type="project" value="UniProtKB-KW"/>
</dbReference>
<feature type="binding site" evidence="8">
    <location>
        <position position="315"/>
    </location>
    <ligand>
        <name>Mg(2+)</name>
        <dbReference type="ChEBI" id="CHEBI:18420"/>
        <label>2</label>
    </ligand>
</feature>
<keyword evidence="8" id="KW-0479">Metal-binding</keyword>
<evidence type="ECO:0000256" key="5">
    <source>
        <dbReference type="ARBA" id="ARBA00022953"/>
    </source>
</evidence>
<sequence length="635" mass="72475">MMSKFDSTLAHSLVKIQLGQWSIGSVPLTKTQRQSIWDGVVVWILSTSDLLDDYGVDSSRFRADLLRFCHRNVDVQVLMKSLKRACELWRRSEDPSTLHEFVSEFLALEPFSALTPAVIEFSITRSVAIYQVIHHFLTFLNKMPINAVGLETSAIEDYLSSERRLSQLTLDDGILSKLRIILSEWCVDFHPSGFPDHGPGSTADAGSSLDKKMAHLGWDELFLLCPEWNSWFGPDACRSFDRTSKVVLVPKTALSLRTISEEPATLQYWQKPVLNGFLRMFKKSDLRFHVSLEDQSLNGDMAIMASSTGDYSTLDLKAASDSVSLDLVERVFPWECLRYLVSTRSTHTLLPDGTLLPLKKFAPMGSSICFPLECTIFSGLCELVARDHRLTPDERRNAYRVYGDDIIVRNDLVYDLVVCLEACGFIVNETKSFTTNSFRESCGVFAIYGKDITTPALPRDHEAFYAPLQSSNFLRRIDLCNRFLLANMSSARLYVLYSLPKEIPFVYFQPSFLVLGGRTHRELYSQYGIWSLDPPSNFHLRIRKLDLRPLPLRKLTPPPTCLTLPGPVKKTPVNYQRKKRFFFAVSTECFSHKYPDDVRYDWWLRHAVTGRGILDVIQAPFGSRPRNRVRCSWHS</sequence>
<evidence type="ECO:0000256" key="3">
    <source>
        <dbReference type="ARBA" id="ARBA00022679"/>
    </source>
</evidence>
<dbReference type="GO" id="GO:0039694">
    <property type="term" value="P:viral RNA genome replication"/>
    <property type="evidence" value="ECO:0007669"/>
    <property type="project" value="InterPro"/>
</dbReference>
<feature type="binding site" evidence="8">
    <location>
        <position position="404"/>
    </location>
    <ligand>
        <name>Mg(2+)</name>
        <dbReference type="ChEBI" id="CHEBI:18420"/>
        <label>2</label>
    </ligand>
</feature>
<reference evidence="9" key="1">
    <citation type="submission" date="2020-09" db="EMBL/GenBank/DDBJ databases">
        <title>Leviviricetes taxonomy.</title>
        <authorList>
            <person name="Stockdale S.R."/>
            <person name="Callanan J."/>
            <person name="Adriaenssens E.M."/>
            <person name="Kuhn J.H."/>
            <person name="Rumnieks J."/>
            <person name="Shkoporov A."/>
            <person name="Draper L.A."/>
            <person name="Ross P."/>
            <person name="Hill C."/>
        </authorList>
    </citation>
    <scope>NUCLEOTIDE SEQUENCE</scope>
</reference>
<dbReference type="Pfam" id="PF03431">
    <property type="entry name" value="RNA_replicase_B"/>
    <property type="match status" value="1"/>
</dbReference>
<dbReference type="EMBL" id="BK013717">
    <property type="protein sequence ID" value="DAD51095.1"/>
    <property type="molecule type" value="Genomic_RNA"/>
</dbReference>
<dbReference type="GO" id="GO:0046872">
    <property type="term" value="F:metal ion binding"/>
    <property type="evidence" value="ECO:0007669"/>
    <property type="project" value="UniProtKB-KW"/>
</dbReference>
<keyword evidence="10" id="KW-1185">Reference proteome</keyword>
<dbReference type="GeneID" id="80399375"/>
<dbReference type="Proteomes" id="UP000677989">
    <property type="component" value="Segment"/>
</dbReference>
<evidence type="ECO:0000256" key="4">
    <source>
        <dbReference type="ARBA" id="ARBA00022695"/>
    </source>
</evidence>
<dbReference type="KEGG" id="vg:80399375"/>
<keyword evidence="8" id="KW-0460">Magnesium</keyword>
<evidence type="ECO:0000256" key="2">
    <source>
        <dbReference type="ARBA" id="ARBA00022484"/>
    </source>
</evidence>
<dbReference type="SUPFAM" id="SSF56672">
    <property type="entry name" value="DNA/RNA polymerases"/>
    <property type="match status" value="1"/>
</dbReference>
<evidence type="ECO:0000313" key="9">
    <source>
        <dbReference type="EMBL" id="DAD51095.1"/>
    </source>
</evidence>